<dbReference type="RefSeq" id="WP_011175996.1">
    <property type="nucleotide sequence ID" value="NC_005861.2"/>
</dbReference>
<dbReference type="PROSITE" id="PS51257">
    <property type="entry name" value="PROKAR_LIPOPROTEIN"/>
    <property type="match status" value="1"/>
</dbReference>
<evidence type="ECO:0008006" key="4">
    <source>
        <dbReference type="Google" id="ProtNLM"/>
    </source>
</evidence>
<dbReference type="Proteomes" id="UP000000529">
    <property type="component" value="Chromosome"/>
</dbReference>
<name>Q6MB78_PARUW</name>
<evidence type="ECO:0000256" key="1">
    <source>
        <dbReference type="SAM" id="SignalP"/>
    </source>
</evidence>
<keyword evidence="1" id="KW-0732">Signal</keyword>
<accession>Q6MB78</accession>
<organism evidence="2 3">
    <name type="scientific">Protochlamydia amoebophila (strain UWE25)</name>
    <dbReference type="NCBI Taxonomy" id="264201"/>
    <lineage>
        <taxon>Bacteria</taxon>
        <taxon>Pseudomonadati</taxon>
        <taxon>Chlamydiota</taxon>
        <taxon>Chlamydiia</taxon>
        <taxon>Parachlamydiales</taxon>
        <taxon>Parachlamydiaceae</taxon>
        <taxon>Candidatus Protochlamydia</taxon>
    </lineage>
</organism>
<proteinExistence type="predicted"/>
<keyword evidence="3" id="KW-1185">Reference proteome</keyword>
<feature type="signal peptide" evidence="1">
    <location>
        <begin position="1"/>
        <end position="23"/>
    </location>
</feature>
<dbReference type="STRING" id="264201.pc1447"/>
<sequence length="110" mass="12046">MFQKYFMAILCALMTFASISCFAKDTDLGCLISVVDGHKVYLKPGSVQIAKNGIFINVAGQLRAINHLEMDEQGVYFDIYRQAAHGDVCPACHITLVWGLCMNPACPSKG</sequence>
<protein>
    <recommendedName>
        <fullName evidence="4">Secreted protein</fullName>
    </recommendedName>
</protein>
<dbReference type="EMBL" id="BX908798">
    <property type="protein sequence ID" value="CAF24171.1"/>
    <property type="molecule type" value="Genomic_DNA"/>
</dbReference>
<dbReference type="OrthoDB" id="9964598at2"/>
<dbReference type="KEGG" id="pcu:PC_RS10035"/>
<feature type="chain" id="PRO_5004277316" description="Secreted protein" evidence="1">
    <location>
        <begin position="24"/>
        <end position="110"/>
    </location>
</feature>
<evidence type="ECO:0000313" key="3">
    <source>
        <dbReference type="Proteomes" id="UP000000529"/>
    </source>
</evidence>
<dbReference type="HOGENOM" id="CLU_2370254_0_0_0"/>
<dbReference type="AlphaFoldDB" id="Q6MB78"/>
<evidence type="ECO:0000313" key="2">
    <source>
        <dbReference type="EMBL" id="CAF24171.1"/>
    </source>
</evidence>
<gene>
    <name evidence="2" type="ORF">PC_RS10035</name>
</gene>
<reference evidence="2 3" key="1">
    <citation type="journal article" date="2004" name="Science">
        <title>Illuminating the evolutionary history of chlamydiae.</title>
        <authorList>
            <person name="Horn M."/>
            <person name="Collingro A."/>
            <person name="Schmitz-Esser S."/>
            <person name="Beier C.L."/>
            <person name="Purkhold U."/>
            <person name="Fartmann B."/>
            <person name="Brandt P."/>
            <person name="Nyakatura G.J."/>
            <person name="Droege M."/>
            <person name="Frishman D."/>
            <person name="Rattei T."/>
            <person name="Mewes H."/>
            <person name="Wagner M."/>
        </authorList>
    </citation>
    <scope>NUCLEOTIDE SEQUENCE [LARGE SCALE GENOMIC DNA]</scope>
    <source>
        <strain evidence="2 3">UWE25</strain>
    </source>
</reference>